<comment type="caution">
    <text evidence="1">The sequence shown here is derived from an EMBL/GenBank/DDBJ whole genome shotgun (WGS) entry which is preliminary data.</text>
</comment>
<dbReference type="Proteomes" id="UP000226442">
    <property type="component" value="Unassembled WGS sequence"/>
</dbReference>
<proteinExistence type="predicted"/>
<accession>A0A2G4F6E2</accession>
<evidence type="ECO:0000313" key="2">
    <source>
        <dbReference type="Proteomes" id="UP000226442"/>
    </source>
</evidence>
<protein>
    <submittedName>
        <fullName evidence="1">Uncharacterized protein</fullName>
    </submittedName>
</protein>
<evidence type="ECO:0000313" key="1">
    <source>
        <dbReference type="EMBL" id="PHX57057.1"/>
    </source>
</evidence>
<name>A0A2G4F6E2_9CYAN</name>
<dbReference type="EMBL" id="NXIB02000006">
    <property type="protein sequence ID" value="PHX57057.1"/>
    <property type="molecule type" value="Genomic_DNA"/>
</dbReference>
<dbReference type="AlphaFoldDB" id="A0A2G4F6E2"/>
<gene>
    <name evidence="1" type="ORF">CP500_001880</name>
</gene>
<organism evidence="1 2">
    <name type="scientific">Tychonema bourrellyi FEM_GT703</name>
    <dbReference type="NCBI Taxonomy" id="2040638"/>
    <lineage>
        <taxon>Bacteria</taxon>
        <taxon>Bacillati</taxon>
        <taxon>Cyanobacteriota</taxon>
        <taxon>Cyanophyceae</taxon>
        <taxon>Oscillatoriophycideae</taxon>
        <taxon>Oscillatoriales</taxon>
        <taxon>Microcoleaceae</taxon>
        <taxon>Tychonema</taxon>
    </lineage>
</organism>
<sequence length="83" mass="9810">MNLWYINTGDRVDNPAAQKRDQLIHVCFLPIQMRDLEARKVEDFGDGMREVAIRRCQKQQNLIFAKFQNILSGYLLLFRVLIL</sequence>
<reference evidence="1" key="1">
    <citation type="submission" date="2017-10" db="EMBL/GenBank/DDBJ databases">
        <title>Draft genome sequence of the planktic cyanobacteria Tychonema bourrellyi isolated from alpine lentic freshwater.</title>
        <authorList>
            <person name="Tett A."/>
            <person name="Armanini F."/>
            <person name="Asnicar F."/>
            <person name="Boscaini A."/>
            <person name="Pasolli E."/>
            <person name="Zolfo M."/>
            <person name="Donati C."/>
            <person name="Salmaso N."/>
            <person name="Segata N."/>
        </authorList>
    </citation>
    <scope>NUCLEOTIDE SEQUENCE</scope>
    <source>
        <strain evidence="1">FEM_GT703</strain>
    </source>
</reference>
<keyword evidence="2" id="KW-1185">Reference proteome</keyword>